<dbReference type="Gene3D" id="3.40.50.300">
    <property type="entry name" value="P-loop containing nucleotide triphosphate hydrolases"/>
    <property type="match status" value="1"/>
</dbReference>
<dbReference type="GO" id="GO:0005524">
    <property type="term" value="F:ATP binding"/>
    <property type="evidence" value="ECO:0007669"/>
    <property type="project" value="UniProtKB-KW"/>
</dbReference>
<dbReference type="PROSITE" id="PS50893">
    <property type="entry name" value="ABC_TRANSPORTER_2"/>
    <property type="match status" value="1"/>
</dbReference>
<dbReference type="Pfam" id="PF00005">
    <property type="entry name" value="ABC_tran"/>
    <property type="match status" value="1"/>
</dbReference>
<dbReference type="InterPro" id="IPR015854">
    <property type="entry name" value="ABC_transpr_LolD-like"/>
</dbReference>
<keyword evidence="2" id="KW-0547">Nucleotide-binding</keyword>
<dbReference type="STRING" id="1817893.AUJ66_03535"/>
<dbReference type="InterPro" id="IPR017871">
    <property type="entry name" value="ABC_transporter-like_CS"/>
</dbReference>
<dbReference type="PANTHER" id="PTHR24220:SF86">
    <property type="entry name" value="ABC TRANSPORTER ABCH.1"/>
    <property type="match status" value="1"/>
</dbReference>
<dbReference type="EMBL" id="MNUO01000050">
    <property type="protein sequence ID" value="OIN97397.1"/>
    <property type="molecule type" value="Genomic_DNA"/>
</dbReference>
<dbReference type="AlphaFoldDB" id="A0A1J4SGI5"/>
<dbReference type="InterPro" id="IPR017911">
    <property type="entry name" value="MacB-like_ATP-bd"/>
</dbReference>
<dbReference type="CDD" id="cd03255">
    <property type="entry name" value="ABC_MJ0796_LolCDE_FtsE"/>
    <property type="match status" value="1"/>
</dbReference>
<evidence type="ECO:0000256" key="1">
    <source>
        <dbReference type="ARBA" id="ARBA00022448"/>
    </source>
</evidence>
<evidence type="ECO:0000313" key="6">
    <source>
        <dbReference type="Proteomes" id="UP000182278"/>
    </source>
</evidence>
<keyword evidence="1" id="KW-0813">Transport</keyword>
<evidence type="ECO:0000259" key="4">
    <source>
        <dbReference type="PROSITE" id="PS50893"/>
    </source>
</evidence>
<dbReference type="PANTHER" id="PTHR24220">
    <property type="entry name" value="IMPORT ATP-BINDING PROTEIN"/>
    <property type="match status" value="1"/>
</dbReference>
<evidence type="ECO:0000256" key="3">
    <source>
        <dbReference type="ARBA" id="ARBA00022840"/>
    </source>
</evidence>
<dbReference type="PROSITE" id="PS00211">
    <property type="entry name" value="ABC_TRANSPORTER_1"/>
    <property type="match status" value="1"/>
</dbReference>
<dbReference type="Proteomes" id="UP000182278">
    <property type="component" value="Unassembled WGS sequence"/>
</dbReference>
<dbReference type="SUPFAM" id="SSF52540">
    <property type="entry name" value="P-loop containing nucleoside triphosphate hydrolases"/>
    <property type="match status" value="1"/>
</dbReference>
<dbReference type="InterPro" id="IPR027417">
    <property type="entry name" value="P-loop_NTPase"/>
</dbReference>
<reference evidence="5 6" key="1">
    <citation type="journal article" date="2016" name="Environ. Microbiol.">
        <title>Genomic resolution of a cold subsurface aquifer community provides metabolic insights for novel microbes adapted to high CO concentrations.</title>
        <authorList>
            <person name="Probst A.J."/>
            <person name="Castelle C.J."/>
            <person name="Singh A."/>
            <person name="Brown C.T."/>
            <person name="Anantharaman K."/>
            <person name="Sharon I."/>
            <person name="Hug L.A."/>
            <person name="Burstein D."/>
            <person name="Emerson J.B."/>
            <person name="Thomas B.C."/>
            <person name="Banfield J.F."/>
        </authorList>
    </citation>
    <scope>NUCLEOTIDE SEQUENCE [LARGE SCALE GENOMIC DNA]</scope>
    <source>
        <strain evidence="5">CG1_02_38_46</strain>
    </source>
</reference>
<organism evidence="5 6">
    <name type="scientific">Candidatus Desantisbacteria bacterium CG1_02_38_46</name>
    <dbReference type="NCBI Taxonomy" id="1817893"/>
    <lineage>
        <taxon>Bacteria</taxon>
        <taxon>Candidatus Desantisiibacteriota</taxon>
    </lineage>
</organism>
<dbReference type="GO" id="GO:0098796">
    <property type="term" value="C:membrane protein complex"/>
    <property type="evidence" value="ECO:0007669"/>
    <property type="project" value="UniProtKB-ARBA"/>
</dbReference>
<dbReference type="GO" id="GO:0016887">
    <property type="term" value="F:ATP hydrolysis activity"/>
    <property type="evidence" value="ECO:0007669"/>
    <property type="project" value="InterPro"/>
</dbReference>
<evidence type="ECO:0000256" key="2">
    <source>
        <dbReference type="ARBA" id="ARBA00022741"/>
    </source>
</evidence>
<sequence>MIGTNNLIKIYKLGDVEVRALNGVSISVKKGGFISIMGASGSGKSTLMHIIGCLDRPTEGKIFLDGTDVSIMERDELAEIRNKKIGFIFQMFNLLPRMNAIENVELPLLYCDVEKKGRQKRALAALERVGLGDRIKHHPAELSGGQQQRVAIARALINNPAIILADEPTGNLDSKSGVEIIAILKKLHEQGHTIVTVTHDRAVAEHAERIVILKDGEITEEVKVRGNNEDNI</sequence>
<dbReference type="InterPro" id="IPR003593">
    <property type="entry name" value="AAA+_ATPase"/>
</dbReference>
<name>A0A1J4SGI5_9BACT</name>
<proteinExistence type="predicted"/>
<accession>A0A1J4SGI5</accession>
<protein>
    <submittedName>
        <fullName evidence="5">Macrolide ABC transporter ATP-binding protein</fullName>
    </submittedName>
</protein>
<dbReference type="GO" id="GO:0005886">
    <property type="term" value="C:plasma membrane"/>
    <property type="evidence" value="ECO:0007669"/>
    <property type="project" value="TreeGrafter"/>
</dbReference>
<dbReference type="FunFam" id="3.40.50.300:FF:000032">
    <property type="entry name" value="Export ABC transporter ATP-binding protein"/>
    <property type="match status" value="1"/>
</dbReference>
<dbReference type="InterPro" id="IPR003439">
    <property type="entry name" value="ABC_transporter-like_ATP-bd"/>
</dbReference>
<keyword evidence="3 5" id="KW-0067">ATP-binding</keyword>
<feature type="domain" description="ABC transporter" evidence="4">
    <location>
        <begin position="2"/>
        <end position="232"/>
    </location>
</feature>
<dbReference type="GO" id="GO:0022857">
    <property type="term" value="F:transmembrane transporter activity"/>
    <property type="evidence" value="ECO:0007669"/>
    <property type="project" value="TreeGrafter"/>
</dbReference>
<dbReference type="SMART" id="SM00382">
    <property type="entry name" value="AAA"/>
    <property type="match status" value="1"/>
</dbReference>
<evidence type="ECO:0000313" key="5">
    <source>
        <dbReference type="EMBL" id="OIN97397.1"/>
    </source>
</evidence>
<comment type="caution">
    <text evidence="5">The sequence shown here is derived from an EMBL/GenBank/DDBJ whole genome shotgun (WGS) entry which is preliminary data.</text>
</comment>
<gene>
    <name evidence="5" type="ORF">AUJ66_03535</name>
</gene>